<dbReference type="EMBL" id="JAVTLL010000069">
    <property type="protein sequence ID" value="MDT7847853.1"/>
    <property type="molecule type" value="Genomic_DNA"/>
</dbReference>
<comment type="caution">
    <text evidence="2">The sequence shown here is derived from an EMBL/GenBank/DDBJ whole genome shotgun (WGS) entry which is preliminary data.</text>
</comment>
<gene>
    <name evidence="2" type="ORF">RQC66_44850</name>
</gene>
<evidence type="ECO:0000313" key="2">
    <source>
        <dbReference type="EMBL" id="MDT7847853.1"/>
    </source>
</evidence>
<feature type="non-terminal residue" evidence="2">
    <location>
        <position position="102"/>
    </location>
</feature>
<evidence type="ECO:0000313" key="3">
    <source>
        <dbReference type="Proteomes" id="UP001257948"/>
    </source>
</evidence>
<evidence type="ECO:0000256" key="1">
    <source>
        <dbReference type="SAM" id="MobiDB-lite"/>
    </source>
</evidence>
<keyword evidence="3" id="KW-1185">Reference proteome</keyword>
<sequence length="102" mass="11625">MQALLNRAAATQIEVGRRPLSVYDEVTDTRLSPPTSRRRSRLERADRNRLRTTASGLGLPHLTETITEYTRRADETKMGYLDFLILQQHFGVFPGQGRLGRV</sequence>
<dbReference type="Proteomes" id="UP001257948">
    <property type="component" value="Unassembled WGS sequence"/>
</dbReference>
<accession>A0ABU3M906</accession>
<reference evidence="3" key="1">
    <citation type="submission" date="2023-07" db="EMBL/GenBank/DDBJ databases">
        <title>Draft genome sequence of the endophytic actinobacterium Streptomyces justiciae WPN32, a potential antibiotic producer.</title>
        <authorList>
            <person name="Yasawong M."/>
            <person name="Pana W."/>
            <person name="Ganta P."/>
            <person name="Santapan N."/>
            <person name="Songngamsuk T."/>
            <person name="Phatcharaharikarn M."/>
            <person name="Kerdtoob S."/>
            <person name="Nantapong N."/>
        </authorList>
    </citation>
    <scope>NUCLEOTIDE SEQUENCE [LARGE SCALE GENOMIC DNA]</scope>
    <source>
        <strain evidence="3">WPN32</strain>
    </source>
</reference>
<proteinExistence type="predicted"/>
<organism evidence="2 3">
    <name type="scientific">Streptomyces justiciae</name>
    <dbReference type="NCBI Taxonomy" id="2780140"/>
    <lineage>
        <taxon>Bacteria</taxon>
        <taxon>Bacillati</taxon>
        <taxon>Actinomycetota</taxon>
        <taxon>Actinomycetes</taxon>
        <taxon>Kitasatosporales</taxon>
        <taxon>Streptomycetaceae</taxon>
        <taxon>Streptomyces</taxon>
    </lineage>
</organism>
<protein>
    <submittedName>
        <fullName evidence="2">Uncharacterized protein</fullName>
    </submittedName>
</protein>
<feature type="region of interest" description="Disordered" evidence="1">
    <location>
        <begin position="25"/>
        <end position="48"/>
    </location>
</feature>
<name>A0ABU3M906_9ACTN</name>